<reference evidence="2 3" key="1">
    <citation type="submission" date="2015-07" db="EMBL/GenBank/DDBJ databases">
        <title>Genome analysis of myxobacterium Chondromyces crocatus Cm c5 reveals a high potential for natural compound synthesis and the genetic basis for the loss of fruiting body formation.</title>
        <authorList>
            <person name="Zaburannyi N."/>
            <person name="Bunk B."/>
            <person name="Maier J."/>
            <person name="Overmann J."/>
            <person name="Mueller R."/>
        </authorList>
    </citation>
    <scope>NUCLEOTIDE SEQUENCE [LARGE SCALE GENOMIC DNA]</scope>
    <source>
        <strain evidence="2 3">Cm c5</strain>
    </source>
</reference>
<dbReference type="Gene3D" id="3.90.1570.10">
    <property type="entry name" value="tt1808, chain A"/>
    <property type="match status" value="1"/>
</dbReference>
<dbReference type="PANTHER" id="PTHR34107:SF4">
    <property type="entry name" value="SLL1222 PROTEIN"/>
    <property type="match status" value="1"/>
</dbReference>
<keyword evidence="3" id="KW-1185">Reference proteome</keyword>
<dbReference type="PANTHER" id="PTHR34107">
    <property type="entry name" value="SLL0198 PROTEIN-RELATED"/>
    <property type="match status" value="1"/>
</dbReference>
<dbReference type="PATRIC" id="fig|52.7.peg.9111"/>
<protein>
    <recommendedName>
        <fullName evidence="1">Putative restriction endonuclease domain-containing protein</fullName>
    </recommendedName>
</protein>
<dbReference type="AlphaFoldDB" id="A0A0K1ETU2"/>
<evidence type="ECO:0000259" key="1">
    <source>
        <dbReference type="Pfam" id="PF05685"/>
    </source>
</evidence>
<dbReference type="RefSeq" id="WP_050435446.1">
    <property type="nucleotide sequence ID" value="NZ_CP012159.1"/>
</dbReference>
<evidence type="ECO:0000313" key="2">
    <source>
        <dbReference type="EMBL" id="AKT44053.1"/>
    </source>
</evidence>
<dbReference type="CDD" id="cd06260">
    <property type="entry name" value="DUF820-like"/>
    <property type="match status" value="1"/>
</dbReference>
<dbReference type="Pfam" id="PF05685">
    <property type="entry name" value="Uma2"/>
    <property type="match status" value="1"/>
</dbReference>
<organism evidence="2 3">
    <name type="scientific">Chondromyces crocatus</name>
    <dbReference type="NCBI Taxonomy" id="52"/>
    <lineage>
        <taxon>Bacteria</taxon>
        <taxon>Pseudomonadati</taxon>
        <taxon>Myxococcota</taxon>
        <taxon>Polyangia</taxon>
        <taxon>Polyangiales</taxon>
        <taxon>Polyangiaceae</taxon>
        <taxon>Chondromyces</taxon>
    </lineage>
</organism>
<dbReference type="KEGG" id="ccro:CMC5_082910"/>
<dbReference type="EMBL" id="CP012159">
    <property type="protein sequence ID" value="AKT44053.1"/>
    <property type="molecule type" value="Genomic_DNA"/>
</dbReference>
<proteinExistence type="predicted"/>
<accession>A0A0K1ETU2</accession>
<dbReference type="InterPro" id="IPR008538">
    <property type="entry name" value="Uma2"/>
</dbReference>
<dbReference type="STRING" id="52.CMC5_082910"/>
<dbReference type="InterPro" id="IPR011335">
    <property type="entry name" value="Restrct_endonuc-II-like"/>
</dbReference>
<dbReference type="SUPFAM" id="SSF52980">
    <property type="entry name" value="Restriction endonuclease-like"/>
    <property type="match status" value="1"/>
</dbReference>
<dbReference type="OrthoDB" id="5518193at2"/>
<dbReference type="InterPro" id="IPR012296">
    <property type="entry name" value="Nuclease_put_TT1808"/>
</dbReference>
<sequence length="193" mass="21335">MGQPAENQPETATYADLEAVPSHLVAELIGGVLQTFPRPGPAHIRVASQLGRRLGPFDDEPGGPGGWWILDEPELHLCADVLVPDLAGWRVERLPRLPEESFFELPPDWVCEVLSSSTAAHDRLEKMPVYAAAGVAWAWLIDPIVSSLEVFRLDPRGRWIVEQVFRGDASVRPVPFDALDLDLASLWATTKTR</sequence>
<name>A0A0K1ETU2_CHOCO</name>
<evidence type="ECO:0000313" key="3">
    <source>
        <dbReference type="Proteomes" id="UP000067626"/>
    </source>
</evidence>
<gene>
    <name evidence="2" type="ORF">CMC5_082910</name>
</gene>
<feature type="domain" description="Putative restriction endonuclease" evidence="1">
    <location>
        <begin position="14"/>
        <end position="176"/>
    </location>
</feature>
<dbReference type="Proteomes" id="UP000067626">
    <property type="component" value="Chromosome"/>
</dbReference>